<evidence type="ECO:0000259" key="1">
    <source>
        <dbReference type="Pfam" id="PF04151"/>
    </source>
</evidence>
<evidence type="ECO:0000313" key="2">
    <source>
        <dbReference type="EMBL" id="MXV21433.1"/>
    </source>
</evidence>
<protein>
    <recommendedName>
        <fullName evidence="1">Peptidase C-terminal archaeal/bacterial domain-containing protein</fullName>
    </recommendedName>
</protein>
<sequence>MGIQGDHMKRHGLLFLALTGALLTSCGGPADGTPPTASVTASPNPLIAPGTVTFTAQASDASGVNQVMFYDNGTLIGTDGTSPYQATKAYTFANNGDHAITIKVVDNKGNIGQAATTLKVAIADAFEPNDSVAAAAPLAIGGTANGVITAQGRDMDYFKFDAAAGDMLKLTVKSVSVDANSTLDPYVMILMPDGKTVLEKDDDTGAGLESEIRFNAPVAGTYTAVVTSFDIHDDASATDDKTTNTYQIALTRR</sequence>
<dbReference type="Pfam" id="PF04151">
    <property type="entry name" value="PPC"/>
    <property type="match status" value="1"/>
</dbReference>
<gene>
    <name evidence="2" type="ORF">GLX28_17560</name>
</gene>
<dbReference type="SUPFAM" id="SSF49299">
    <property type="entry name" value="PKD domain"/>
    <property type="match status" value="1"/>
</dbReference>
<proteinExistence type="predicted"/>
<dbReference type="AlphaFoldDB" id="A0A6I4YWF4"/>
<dbReference type="InterPro" id="IPR035986">
    <property type="entry name" value="PKD_dom_sf"/>
</dbReference>
<accession>A0A6I4YWF4</accession>
<feature type="domain" description="Peptidase C-terminal archaeal/bacterial" evidence="1">
    <location>
        <begin position="155"/>
        <end position="228"/>
    </location>
</feature>
<dbReference type="Gene3D" id="2.60.40.10">
    <property type="entry name" value="Immunoglobulins"/>
    <property type="match status" value="1"/>
</dbReference>
<comment type="caution">
    <text evidence="2">The sequence shown here is derived from an EMBL/GenBank/DDBJ whole genome shotgun (WGS) entry which is preliminary data.</text>
</comment>
<reference evidence="2 3" key="1">
    <citation type="submission" date="2019-11" db="EMBL/GenBank/DDBJ databases">
        <title>Genome sequence of Deinococcus xianganensis Y35, AI-2 producing algicidal bacterium, isolated from lake water.</title>
        <authorList>
            <person name="Li Y."/>
        </authorList>
    </citation>
    <scope>NUCLEOTIDE SEQUENCE [LARGE SCALE GENOMIC DNA]</scope>
    <source>
        <strain evidence="2 3">Y35</strain>
    </source>
</reference>
<keyword evidence="3" id="KW-1185">Reference proteome</keyword>
<dbReference type="InterPro" id="IPR013783">
    <property type="entry name" value="Ig-like_fold"/>
</dbReference>
<dbReference type="Pfam" id="PF17957">
    <property type="entry name" value="Big_7"/>
    <property type="match status" value="1"/>
</dbReference>
<name>A0A6I4YWF4_9DEIO</name>
<dbReference type="Gene3D" id="2.60.120.380">
    <property type="match status" value="1"/>
</dbReference>
<dbReference type="Proteomes" id="UP000430519">
    <property type="component" value="Unassembled WGS sequence"/>
</dbReference>
<dbReference type="EMBL" id="WVHK01000095">
    <property type="protein sequence ID" value="MXV21433.1"/>
    <property type="molecule type" value="Genomic_DNA"/>
</dbReference>
<dbReference type="SUPFAM" id="SSF89260">
    <property type="entry name" value="Collagen-binding domain"/>
    <property type="match status" value="1"/>
</dbReference>
<dbReference type="InterPro" id="IPR007280">
    <property type="entry name" value="Peptidase_C_arc/bac"/>
</dbReference>
<evidence type="ECO:0000313" key="3">
    <source>
        <dbReference type="Proteomes" id="UP000430519"/>
    </source>
</evidence>
<organism evidence="2 3">
    <name type="scientific">Deinococcus xianganensis</name>
    <dbReference type="NCBI Taxonomy" id="1507289"/>
    <lineage>
        <taxon>Bacteria</taxon>
        <taxon>Thermotogati</taxon>
        <taxon>Deinococcota</taxon>
        <taxon>Deinococci</taxon>
        <taxon>Deinococcales</taxon>
        <taxon>Deinococcaceae</taxon>
        <taxon>Deinococcus</taxon>
    </lineage>
</organism>